<dbReference type="EMBL" id="CDMZ01000075">
    <property type="protein sequence ID" value="CEM06024.1"/>
    <property type="molecule type" value="Genomic_DNA"/>
</dbReference>
<protein>
    <submittedName>
        <fullName evidence="2">Uncharacterized protein</fullName>
    </submittedName>
</protein>
<evidence type="ECO:0000313" key="2">
    <source>
        <dbReference type="EMBL" id="CEM06024.1"/>
    </source>
</evidence>
<organism evidence="2">
    <name type="scientific">Chromera velia CCMP2878</name>
    <dbReference type="NCBI Taxonomy" id="1169474"/>
    <lineage>
        <taxon>Eukaryota</taxon>
        <taxon>Sar</taxon>
        <taxon>Alveolata</taxon>
        <taxon>Colpodellida</taxon>
        <taxon>Chromeraceae</taxon>
        <taxon>Chromera</taxon>
    </lineage>
</organism>
<dbReference type="VEuPathDB" id="CryptoDB:Cvel_14808"/>
<proteinExistence type="predicted"/>
<reference evidence="2" key="1">
    <citation type="submission" date="2014-11" db="EMBL/GenBank/DDBJ databases">
        <authorList>
            <person name="Otto D Thomas"/>
            <person name="Naeem Raeece"/>
        </authorList>
    </citation>
    <scope>NUCLEOTIDE SEQUENCE</scope>
</reference>
<dbReference type="AlphaFoldDB" id="A0A0G4F2W6"/>
<gene>
    <name evidence="2" type="ORF">Cvel_14808</name>
</gene>
<name>A0A0G4F2W6_9ALVE</name>
<feature type="region of interest" description="Disordered" evidence="1">
    <location>
        <begin position="220"/>
        <end position="248"/>
    </location>
</feature>
<sequence length="312" mass="33738">MGLMMTGGAQERENLKWEQWKKVTFRRPSGDAAVNGEDSFCKAYMSISKSASSPSPPGVCSDPLMKECSFVRVTLSTDAGGVDITQILFILESVFSLKLGGWAWEGAEVITESEAVTVCAGQKVYRADSREWGMTGDKAWGASVSAPSVIERHINGGSKAMASIPLPSVSGICGALYCITHLEKLRLLCIHAYGSIQYGWKHQFCSPSLGVLLGSLGPIDQWKNQPSPPPDDENRKESSTGANQTGGWFRWFRSGNGGVDPASLSDQFPFHPSSSASDPSCDKLRMKACFEQLSRQVSADTLKADEREALAL</sequence>
<accession>A0A0G4F2W6</accession>
<evidence type="ECO:0000256" key="1">
    <source>
        <dbReference type="SAM" id="MobiDB-lite"/>
    </source>
</evidence>